<evidence type="ECO:0000256" key="4">
    <source>
        <dbReference type="ARBA" id="ARBA00022825"/>
    </source>
</evidence>
<dbReference type="SUPFAM" id="SSF52743">
    <property type="entry name" value="Subtilisin-like"/>
    <property type="match status" value="1"/>
</dbReference>
<dbReference type="GO" id="GO:0006508">
    <property type="term" value="P:proteolysis"/>
    <property type="evidence" value="ECO:0007669"/>
    <property type="project" value="UniProtKB-KW"/>
</dbReference>
<evidence type="ECO:0000256" key="2">
    <source>
        <dbReference type="ARBA" id="ARBA00022670"/>
    </source>
</evidence>
<dbReference type="PANTHER" id="PTHR43806:SF11">
    <property type="entry name" value="CEREVISIN-RELATED"/>
    <property type="match status" value="1"/>
</dbReference>
<dbReference type="Gene3D" id="3.40.50.200">
    <property type="entry name" value="Peptidase S8/S53 domain"/>
    <property type="match status" value="1"/>
</dbReference>
<dbReference type="InterPro" id="IPR000209">
    <property type="entry name" value="Peptidase_S8/S53_dom"/>
</dbReference>
<dbReference type="PROSITE" id="PS51892">
    <property type="entry name" value="SUBTILASE"/>
    <property type="match status" value="1"/>
</dbReference>
<dbReference type="PANTHER" id="PTHR43806">
    <property type="entry name" value="PEPTIDASE S8"/>
    <property type="match status" value="1"/>
</dbReference>
<keyword evidence="4" id="KW-0720">Serine protease</keyword>
<dbReference type="STRING" id="1160509.A0A3N4IG63"/>
<protein>
    <submittedName>
        <fullName evidence="7">Subtilisin-like protein</fullName>
    </submittedName>
</protein>
<keyword evidence="8" id="KW-1185">Reference proteome</keyword>
<gene>
    <name evidence="7" type="ORF">BJ508DRAFT_359229</name>
</gene>
<evidence type="ECO:0000256" key="3">
    <source>
        <dbReference type="ARBA" id="ARBA00022801"/>
    </source>
</evidence>
<dbReference type="InterPro" id="IPR050131">
    <property type="entry name" value="Peptidase_S8_subtilisin-like"/>
</dbReference>
<evidence type="ECO:0000259" key="6">
    <source>
        <dbReference type="Pfam" id="PF00082"/>
    </source>
</evidence>
<reference evidence="7 8" key="1">
    <citation type="journal article" date="2018" name="Nat. Ecol. Evol.">
        <title>Pezizomycetes genomes reveal the molecular basis of ectomycorrhizal truffle lifestyle.</title>
        <authorList>
            <person name="Murat C."/>
            <person name="Payen T."/>
            <person name="Noel B."/>
            <person name="Kuo A."/>
            <person name="Morin E."/>
            <person name="Chen J."/>
            <person name="Kohler A."/>
            <person name="Krizsan K."/>
            <person name="Balestrini R."/>
            <person name="Da Silva C."/>
            <person name="Montanini B."/>
            <person name="Hainaut M."/>
            <person name="Levati E."/>
            <person name="Barry K.W."/>
            <person name="Belfiori B."/>
            <person name="Cichocki N."/>
            <person name="Clum A."/>
            <person name="Dockter R.B."/>
            <person name="Fauchery L."/>
            <person name="Guy J."/>
            <person name="Iotti M."/>
            <person name="Le Tacon F."/>
            <person name="Lindquist E.A."/>
            <person name="Lipzen A."/>
            <person name="Malagnac F."/>
            <person name="Mello A."/>
            <person name="Molinier V."/>
            <person name="Miyauchi S."/>
            <person name="Poulain J."/>
            <person name="Riccioni C."/>
            <person name="Rubini A."/>
            <person name="Sitrit Y."/>
            <person name="Splivallo R."/>
            <person name="Traeger S."/>
            <person name="Wang M."/>
            <person name="Zifcakova L."/>
            <person name="Wipf D."/>
            <person name="Zambonelli A."/>
            <person name="Paolocci F."/>
            <person name="Nowrousian M."/>
            <person name="Ottonello S."/>
            <person name="Baldrian P."/>
            <person name="Spatafora J.W."/>
            <person name="Henrissat B."/>
            <person name="Nagy L.G."/>
            <person name="Aury J.M."/>
            <person name="Wincker P."/>
            <person name="Grigoriev I.V."/>
            <person name="Bonfante P."/>
            <person name="Martin F.M."/>
        </authorList>
    </citation>
    <scope>NUCLEOTIDE SEQUENCE [LARGE SCALE GENOMIC DNA]</scope>
    <source>
        <strain evidence="7 8">RN42</strain>
    </source>
</reference>
<dbReference type="GO" id="GO:0004252">
    <property type="term" value="F:serine-type endopeptidase activity"/>
    <property type="evidence" value="ECO:0007669"/>
    <property type="project" value="InterPro"/>
</dbReference>
<sequence>MSRRPQSSAPSNHPATKRYVVLRKLEVTRAQFTASIHQVELYLAESHPAVQGISAPNRVLKGMWSSEMTICGYIMKLTSEAVNTLRNRLSTSLSIVKIAEDRSMPFASSLVIEQTQSLALSAISYDGPMLASNEDNASFYKYDREAMGEGVLIVFLDTRLDVDHPELYPRATNGPPCLYGYIQDIQNGHIKASTVQSEYYEHGTAAASLAAGRTTGTARKARILGIQIVPDKGNVKPLLSDIIDGMFEAHSAIIEHNGSRPPDQKVMKGIISVSIGSICVDQEPDYKDALEALDVVMEDIYYRKNALVIVSAGNKQEYMDVSKPKTTFMPQCSRFTLTVGSVDKKDNYDRLSNYGPGMQQLIWDEDVLIADWL</sequence>
<dbReference type="EMBL" id="ML119655">
    <property type="protein sequence ID" value="RPA85142.1"/>
    <property type="molecule type" value="Genomic_DNA"/>
</dbReference>
<accession>A0A3N4IG63</accession>
<name>A0A3N4IG63_ASCIM</name>
<organism evidence="7 8">
    <name type="scientific">Ascobolus immersus RN42</name>
    <dbReference type="NCBI Taxonomy" id="1160509"/>
    <lineage>
        <taxon>Eukaryota</taxon>
        <taxon>Fungi</taxon>
        <taxon>Dikarya</taxon>
        <taxon>Ascomycota</taxon>
        <taxon>Pezizomycotina</taxon>
        <taxon>Pezizomycetes</taxon>
        <taxon>Pezizales</taxon>
        <taxon>Ascobolaceae</taxon>
        <taxon>Ascobolus</taxon>
    </lineage>
</organism>
<comment type="similarity">
    <text evidence="1 5">Belongs to the peptidase S8 family.</text>
</comment>
<dbReference type="AlphaFoldDB" id="A0A3N4IG63"/>
<keyword evidence="2" id="KW-0645">Protease</keyword>
<proteinExistence type="inferred from homology"/>
<evidence type="ECO:0000313" key="7">
    <source>
        <dbReference type="EMBL" id="RPA85142.1"/>
    </source>
</evidence>
<dbReference type="Pfam" id="PF00082">
    <property type="entry name" value="Peptidase_S8"/>
    <property type="match status" value="1"/>
</dbReference>
<evidence type="ECO:0000256" key="5">
    <source>
        <dbReference type="PROSITE-ProRule" id="PRU01240"/>
    </source>
</evidence>
<feature type="domain" description="Peptidase S8/S53" evidence="6">
    <location>
        <begin position="148"/>
        <end position="361"/>
    </location>
</feature>
<evidence type="ECO:0000256" key="1">
    <source>
        <dbReference type="ARBA" id="ARBA00011073"/>
    </source>
</evidence>
<comment type="caution">
    <text evidence="5">Lacks conserved residue(s) required for the propagation of feature annotation.</text>
</comment>
<dbReference type="Proteomes" id="UP000275078">
    <property type="component" value="Unassembled WGS sequence"/>
</dbReference>
<dbReference type="InterPro" id="IPR036852">
    <property type="entry name" value="Peptidase_S8/S53_dom_sf"/>
</dbReference>
<evidence type="ECO:0000313" key="8">
    <source>
        <dbReference type="Proteomes" id="UP000275078"/>
    </source>
</evidence>
<keyword evidence="3" id="KW-0378">Hydrolase</keyword>